<dbReference type="Proteomes" id="UP000615446">
    <property type="component" value="Unassembled WGS sequence"/>
</dbReference>
<evidence type="ECO:0000313" key="2">
    <source>
        <dbReference type="EMBL" id="GES91177.1"/>
    </source>
</evidence>
<reference evidence="2" key="1">
    <citation type="submission" date="2019-10" db="EMBL/GenBank/DDBJ databases">
        <title>Conservation and host-specific expression of non-tandemly repeated heterogenous ribosome RNA gene in arbuscular mycorrhizal fungi.</title>
        <authorList>
            <person name="Maeda T."/>
            <person name="Kobayashi Y."/>
            <person name="Nakagawa T."/>
            <person name="Ezawa T."/>
            <person name="Yamaguchi K."/>
            <person name="Bino T."/>
            <person name="Nishimoto Y."/>
            <person name="Shigenobu S."/>
            <person name="Kawaguchi M."/>
        </authorList>
    </citation>
    <scope>NUCLEOTIDE SEQUENCE</scope>
    <source>
        <strain evidence="2">HR1</strain>
    </source>
</reference>
<keyword evidence="1" id="KW-1133">Transmembrane helix</keyword>
<dbReference type="EMBL" id="BLAL01000197">
    <property type="protein sequence ID" value="GES91177.1"/>
    <property type="molecule type" value="Genomic_DNA"/>
</dbReference>
<gene>
    <name evidence="2" type="ORF">RCL2_001800900</name>
</gene>
<dbReference type="AlphaFoldDB" id="A0A8H3QTT7"/>
<proteinExistence type="predicted"/>
<accession>A0A8H3QTT7</accession>
<organism evidence="2 3">
    <name type="scientific">Rhizophagus clarus</name>
    <dbReference type="NCBI Taxonomy" id="94130"/>
    <lineage>
        <taxon>Eukaryota</taxon>
        <taxon>Fungi</taxon>
        <taxon>Fungi incertae sedis</taxon>
        <taxon>Mucoromycota</taxon>
        <taxon>Glomeromycotina</taxon>
        <taxon>Glomeromycetes</taxon>
        <taxon>Glomerales</taxon>
        <taxon>Glomeraceae</taxon>
        <taxon>Rhizophagus</taxon>
    </lineage>
</organism>
<comment type="caution">
    <text evidence="2">The sequence shown here is derived from an EMBL/GenBank/DDBJ whole genome shotgun (WGS) entry which is preliminary data.</text>
</comment>
<protein>
    <submittedName>
        <fullName evidence="2">Uncharacterized protein</fullName>
    </submittedName>
</protein>
<keyword evidence="1" id="KW-0472">Membrane</keyword>
<name>A0A8H3QTT7_9GLOM</name>
<feature type="transmembrane region" description="Helical" evidence="1">
    <location>
        <begin position="7"/>
        <end position="28"/>
    </location>
</feature>
<sequence>MMRLYKNIIFVTVILVNLALFFLITMTVKTTTITPSTTTTTTITTTTITVSTFVPEKRHENVICIPDKKKNHRHGKYHYKKEKRHNIFHKHRKCHKHKKCVKTVYCTPTIIHKCPKVHTKTLTVTKTFTSTSVLVSTTTATATTTTTTAVSCCAPGAFQTTVPIQLHRLPPGFIKQSNASDPISCFGQTTCDKPVVSYAPEVIAGGIMRCQQDGCLSSS</sequence>
<evidence type="ECO:0000313" key="3">
    <source>
        <dbReference type="Proteomes" id="UP000615446"/>
    </source>
</evidence>
<keyword evidence="1" id="KW-0812">Transmembrane</keyword>
<evidence type="ECO:0000256" key="1">
    <source>
        <dbReference type="SAM" id="Phobius"/>
    </source>
</evidence>